<dbReference type="Gene3D" id="6.10.140.2150">
    <property type="match status" value="1"/>
</dbReference>
<dbReference type="EMBL" id="JAKWFO010000014">
    <property type="protein sequence ID" value="KAI9632883.1"/>
    <property type="molecule type" value="Genomic_DNA"/>
</dbReference>
<dbReference type="GO" id="GO:0008117">
    <property type="term" value="F:sphinganine-1-phosphate aldolase activity"/>
    <property type="evidence" value="ECO:0007669"/>
    <property type="project" value="UniProtKB-EC"/>
</dbReference>
<comment type="pathway">
    <text evidence="3">Lipid metabolism; sphingolipid metabolism.</text>
</comment>
<keyword evidence="11" id="KW-0472">Membrane</keyword>
<dbReference type="PANTHER" id="PTHR42735:SF6">
    <property type="entry name" value="SPHINGOSINE-1-PHOSPHATE LYASE 1"/>
    <property type="match status" value="1"/>
</dbReference>
<dbReference type="Gene3D" id="3.90.1150.10">
    <property type="entry name" value="Aspartate Aminotransferase, domain 1"/>
    <property type="match status" value="1"/>
</dbReference>
<evidence type="ECO:0000256" key="9">
    <source>
        <dbReference type="ARBA" id="ARBA00022989"/>
    </source>
</evidence>
<evidence type="ECO:0000256" key="5">
    <source>
        <dbReference type="ARBA" id="ARBA00022692"/>
    </source>
</evidence>
<evidence type="ECO:0000256" key="8">
    <source>
        <dbReference type="ARBA" id="ARBA00022919"/>
    </source>
</evidence>
<reference evidence="18" key="1">
    <citation type="journal article" date="2022" name="G3 (Bethesda)">
        <title>High quality genome of the basidiomycete yeast Dioszegia hungarica PDD-24b-2 isolated from cloud water.</title>
        <authorList>
            <person name="Jarrige D."/>
            <person name="Haridas S."/>
            <person name="Bleykasten-Grosshans C."/>
            <person name="Joly M."/>
            <person name="Nadalig T."/>
            <person name="Sancelme M."/>
            <person name="Vuilleumier S."/>
            <person name="Grigoriev I.V."/>
            <person name="Amato P."/>
            <person name="Bringel F."/>
        </authorList>
    </citation>
    <scope>NUCLEOTIDE SEQUENCE</scope>
    <source>
        <strain evidence="18">PDD-24b-2</strain>
    </source>
</reference>
<evidence type="ECO:0000256" key="2">
    <source>
        <dbReference type="ARBA" id="ARBA00004389"/>
    </source>
</evidence>
<evidence type="ECO:0000313" key="18">
    <source>
        <dbReference type="EMBL" id="KAI9632883.1"/>
    </source>
</evidence>
<keyword evidence="12 17" id="KW-0456">Lyase</keyword>
<dbReference type="GO" id="GO:0030170">
    <property type="term" value="F:pyridoxal phosphate binding"/>
    <property type="evidence" value="ECO:0007669"/>
    <property type="project" value="InterPro"/>
</dbReference>
<dbReference type="InterPro" id="IPR050477">
    <property type="entry name" value="GrpII_AminoAcid_Decarb"/>
</dbReference>
<dbReference type="InterPro" id="IPR015424">
    <property type="entry name" value="PyrdxlP-dep_Trfase"/>
</dbReference>
<keyword evidence="6" id="KW-0256">Endoplasmic reticulum</keyword>
<evidence type="ECO:0000313" key="19">
    <source>
        <dbReference type="Proteomes" id="UP001164286"/>
    </source>
</evidence>
<comment type="caution">
    <text evidence="18">The sequence shown here is derived from an EMBL/GenBank/DDBJ whole genome shotgun (WGS) entry which is preliminary data.</text>
</comment>
<dbReference type="AlphaFoldDB" id="A0AA38H2A4"/>
<comment type="subcellular location">
    <subcellularLocation>
        <location evidence="2">Endoplasmic reticulum membrane</location>
        <topology evidence="2">Single-pass membrane protein</topology>
    </subcellularLocation>
</comment>
<dbReference type="Proteomes" id="UP001164286">
    <property type="component" value="Unassembled WGS sequence"/>
</dbReference>
<dbReference type="RefSeq" id="XP_052942660.1">
    <property type="nucleotide sequence ID" value="XM_053089190.1"/>
</dbReference>
<dbReference type="FunFam" id="3.40.640.10:FF:000020">
    <property type="entry name" value="sphingosine-1-phosphate lyase 1"/>
    <property type="match status" value="1"/>
</dbReference>
<proteinExistence type="inferred from homology"/>
<dbReference type="InterPro" id="IPR015422">
    <property type="entry name" value="PyrdxlP-dep_Trfase_small"/>
</dbReference>
<evidence type="ECO:0000256" key="7">
    <source>
        <dbReference type="ARBA" id="ARBA00022898"/>
    </source>
</evidence>
<keyword evidence="19" id="KW-1185">Reference proteome</keyword>
<dbReference type="EC" id="4.1.2.27" evidence="14"/>
<dbReference type="SUPFAM" id="SSF53383">
    <property type="entry name" value="PLP-dependent transferases"/>
    <property type="match status" value="1"/>
</dbReference>
<gene>
    <name evidence="18" type="ORF">MKK02DRAFT_35502</name>
</gene>
<keyword evidence="10" id="KW-0443">Lipid metabolism</keyword>
<evidence type="ECO:0000256" key="3">
    <source>
        <dbReference type="ARBA" id="ARBA00004760"/>
    </source>
</evidence>
<dbReference type="GO" id="GO:0005789">
    <property type="term" value="C:endoplasmic reticulum membrane"/>
    <property type="evidence" value="ECO:0007669"/>
    <property type="project" value="UniProtKB-SubCell"/>
</dbReference>
<evidence type="ECO:0000256" key="4">
    <source>
        <dbReference type="ARBA" id="ARBA00004991"/>
    </source>
</evidence>
<evidence type="ECO:0000256" key="12">
    <source>
        <dbReference type="ARBA" id="ARBA00023239"/>
    </source>
</evidence>
<dbReference type="InterPro" id="IPR015421">
    <property type="entry name" value="PyrdxlP-dep_Trfase_major"/>
</dbReference>
<evidence type="ECO:0000256" key="15">
    <source>
        <dbReference type="ARBA" id="ARBA00042568"/>
    </source>
</evidence>
<comment type="cofactor">
    <cofactor evidence="1 16 17">
        <name>pyridoxal 5'-phosphate</name>
        <dbReference type="ChEBI" id="CHEBI:597326"/>
    </cofactor>
</comment>
<sequence length="548" mass="59766">MLPNLPSQSQVLKANERFTHVARLALLYWLSRFILLDGWRHLRAKGVFGAGQQLYKKIQGVVVAIMLSLPSSRRQISSELAKTRAELKAKLAPTTFPNGITLTPTRVMPQKGRDRGWLEEEWKGMKKLERGDVDSGRVSGTVYHGGEELNGIINDAMAKFVVSNPLHPDVFPGVRKMESEIVAMCLNLFNAADGAGTTTSGGTESILMACKSYRDWARATKGITRPEMIIPSSAHAAFWKASQYFGIKLHVVPVDDVSRKADVRRMKRAINPNTIMLVGSAPNFPDGAIDPIPNLAALARKHNLGLHVDCCLGSFLMPFLERSGFGDGVEPFDFRVPGVTSISCDTHKYGFCPKGSSVIMYNSPHLRKYQYYIFPEWAGGVYASPSMAGSRPGSVLAGAWAVMNHLGQEGYEASCRQIIGAARTFAQQITLRFPADLYVLGDPKVSVVAFASKSKSVNIYQVGDGMGKRGWHLNALSGPAALHMAFTRLSAKSVDKLLSDLEEVIAEVKADESESSGDMVALYGLGQTSVGPHVVGKLAETFLDVLYE</sequence>
<dbReference type="GO" id="GO:0030149">
    <property type="term" value="P:sphingolipid catabolic process"/>
    <property type="evidence" value="ECO:0007669"/>
    <property type="project" value="TreeGrafter"/>
</dbReference>
<keyword evidence="8" id="KW-0746">Sphingolipid metabolism</keyword>
<evidence type="ECO:0000256" key="11">
    <source>
        <dbReference type="ARBA" id="ARBA00023136"/>
    </source>
</evidence>
<evidence type="ECO:0000256" key="17">
    <source>
        <dbReference type="RuleBase" id="RU000382"/>
    </source>
</evidence>
<evidence type="ECO:0000256" key="1">
    <source>
        <dbReference type="ARBA" id="ARBA00001933"/>
    </source>
</evidence>
<comment type="pathway">
    <text evidence="4">Sphingolipid metabolism.</text>
</comment>
<keyword evidence="7 16" id="KW-0663">Pyridoxal phosphate</keyword>
<evidence type="ECO:0000256" key="10">
    <source>
        <dbReference type="ARBA" id="ARBA00023098"/>
    </source>
</evidence>
<dbReference type="GO" id="GO:0019752">
    <property type="term" value="P:carboxylic acid metabolic process"/>
    <property type="evidence" value="ECO:0007669"/>
    <property type="project" value="InterPro"/>
</dbReference>
<dbReference type="Pfam" id="PF00282">
    <property type="entry name" value="Pyridoxal_deC"/>
    <property type="match status" value="1"/>
</dbReference>
<organism evidence="18 19">
    <name type="scientific">Dioszegia hungarica</name>
    <dbReference type="NCBI Taxonomy" id="4972"/>
    <lineage>
        <taxon>Eukaryota</taxon>
        <taxon>Fungi</taxon>
        <taxon>Dikarya</taxon>
        <taxon>Basidiomycota</taxon>
        <taxon>Agaricomycotina</taxon>
        <taxon>Tremellomycetes</taxon>
        <taxon>Tremellales</taxon>
        <taxon>Bulleribasidiaceae</taxon>
        <taxon>Dioszegia</taxon>
    </lineage>
</organism>
<dbReference type="InterPro" id="IPR002129">
    <property type="entry name" value="PyrdxlP-dep_de-COase"/>
</dbReference>
<feature type="modified residue" description="N6-(pyridoxal phosphate)lysine" evidence="16">
    <location>
        <position position="348"/>
    </location>
</feature>
<keyword evidence="5" id="KW-0812">Transmembrane</keyword>
<evidence type="ECO:0000256" key="13">
    <source>
        <dbReference type="ARBA" id="ARBA00038302"/>
    </source>
</evidence>
<evidence type="ECO:0000256" key="6">
    <source>
        <dbReference type="ARBA" id="ARBA00022824"/>
    </source>
</evidence>
<protein>
    <recommendedName>
        <fullName evidence="14">sphinganine-1-phosphate aldolase</fullName>
        <ecNumber evidence="14">4.1.2.27</ecNumber>
    </recommendedName>
    <alternativeName>
        <fullName evidence="15">Sphingosine-1-phosphate aldolase</fullName>
    </alternativeName>
</protein>
<accession>A0AA38H2A4</accession>
<name>A0AA38H2A4_9TREE</name>
<dbReference type="GeneID" id="77728395"/>
<evidence type="ECO:0000256" key="14">
    <source>
        <dbReference type="ARBA" id="ARBA00038965"/>
    </source>
</evidence>
<dbReference type="PANTHER" id="PTHR42735">
    <property type="match status" value="1"/>
</dbReference>
<evidence type="ECO:0000256" key="16">
    <source>
        <dbReference type="PIRSR" id="PIRSR602129-50"/>
    </source>
</evidence>
<keyword evidence="9" id="KW-1133">Transmembrane helix</keyword>
<comment type="similarity">
    <text evidence="13">Belongs to the group II decarboxylase family. Sphingosine-1-phosphate lyase subfamily.</text>
</comment>
<dbReference type="Gene3D" id="3.40.640.10">
    <property type="entry name" value="Type I PLP-dependent aspartate aminotransferase-like (Major domain)"/>
    <property type="match status" value="1"/>
</dbReference>